<dbReference type="Proteomes" id="UP000181981">
    <property type="component" value="Unassembled WGS sequence"/>
</dbReference>
<dbReference type="OrthoDB" id="9762833at2"/>
<dbReference type="SUPFAM" id="SSF161070">
    <property type="entry name" value="SNF-like"/>
    <property type="match status" value="1"/>
</dbReference>
<feature type="transmembrane region" description="Helical" evidence="6">
    <location>
        <begin position="303"/>
        <end position="336"/>
    </location>
</feature>
<name>A0A1I0FNR2_9BACT</name>
<feature type="transmembrane region" description="Helical" evidence="6">
    <location>
        <begin position="348"/>
        <end position="371"/>
    </location>
</feature>
<keyword evidence="2" id="KW-0813">Transport</keyword>
<reference evidence="7 8" key="1">
    <citation type="submission" date="2016-10" db="EMBL/GenBank/DDBJ databases">
        <authorList>
            <person name="de Groot N.N."/>
        </authorList>
    </citation>
    <scope>NUCLEOTIDE SEQUENCE [LARGE SCALE GENOMIC DNA]</scope>
    <source>
        <strain evidence="7 8">DSM 25947</strain>
    </source>
</reference>
<feature type="transmembrane region" description="Helical" evidence="6">
    <location>
        <begin position="90"/>
        <end position="111"/>
    </location>
</feature>
<evidence type="ECO:0000256" key="6">
    <source>
        <dbReference type="SAM" id="Phobius"/>
    </source>
</evidence>
<dbReference type="Pfam" id="PF00209">
    <property type="entry name" value="SNF"/>
    <property type="match status" value="2"/>
</dbReference>
<keyword evidence="3 6" id="KW-0812">Transmembrane</keyword>
<evidence type="ECO:0000256" key="1">
    <source>
        <dbReference type="ARBA" id="ARBA00004141"/>
    </source>
</evidence>
<feature type="transmembrane region" description="Helical" evidence="6">
    <location>
        <begin position="178"/>
        <end position="198"/>
    </location>
</feature>
<dbReference type="PRINTS" id="PR00176">
    <property type="entry name" value="NANEUSMPORT"/>
</dbReference>
<proteinExistence type="predicted"/>
<dbReference type="RefSeq" id="WP_038556037.1">
    <property type="nucleotide sequence ID" value="NZ_FOHT01000017.1"/>
</dbReference>
<dbReference type="EMBL" id="FOHT01000017">
    <property type="protein sequence ID" value="SET59717.1"/>
    <property type="molecule type" value="Genomic_DNA"/>
</dbReference>
<evidence type="ECO:0000313" key="7">
    <source>
        <dbReference type="EMBL" id="SET59717.1"/>
    </source>
</evidence>
<organism evidence="7 8">
    <name type="scientific">Draconibacterium orientale</name>
    <dbReference type="NCBI Taxonomy" id="1168034"/>
    <lineage>
        <taxon>Bacteria</taxon>
        <taxon>Pseudomonadati</taxon>
        <taxon>Bacteroidota</taxon>
        <taxon>Bacteroidia</taxon>
        <taxon>Marinilabiliales</taxon>
        <taxon>Prolixibacteraceae</taxon>
        <taxon>Draconibacterium</taxon>
    </lineage>
</organism>
<dbReference type="NCBIfam" id="NF037979">
    <property type="entry name" value="Na_transp"/>
    <property type="match status" value="1"/>
</dbReference>
<dbReference type="InterPro" id="IPR047218">
    <property type="entry name" value="YocR/YhdH-like"/>
</dbReference>
<dbReference type="AlphaFoldDB" id="A0A1I0FNR2"/>
<dbReference type="InterPro" id="IPR000175">
    <property type="entry name" value="Na/ntran_symport"/>
</dbReference>
<feature type="transmembrane region" description="Helical" evidence="6">
    <location>
        <begin position="12"/>
        <end position="33"/>
    </location>
</feature>
<evidence type="ECO:0000256" key="3">
    <source>
        <dbReference type="ARBA" id="ARBA00022692"/>
    </source>
</evidence>
<feature type="transmembrane region" description="Helical" evidence="6">
    <location>
        <begin position="263"/>
        <end position="283"/>
    </location>
</feature>
<dbReference type="GO" id="GO:0016020">
    <property type="term" value="C:membrane"/>
    <property type="evidence" value="ECO:0007669"/>
    <property type="project" value="UniProtKB-SubCell"/>
</dbReference>
<sequence>MSGIPSGSRDSFTSKFGIIAAAAGSAVGLGNIWRFPLVTTQNGGGAFLLLYIGFILLIGIPVMLSEFTIGRRAQLNAFGSFKKLAPGTPWYLVGSLGIVTAFAILAFYSTVAGWTLEYLVQSISGKLLHTQDMEKNFADFSTHPYRPLVWQLVFMLLTAVVVYAGIQKGIEKYTKILMPILLVLIIFVAIRAVSLPGAGEGVKYLFVPDWGAVNFKTVLMALGQAAFSLSIGMGTLITYGSYIQKDNNLLKTSAQVALADTSIAILSSLMVIPAIFAFSVGYIDQMSPGPGLVFEVLPNVFKSMSGGIIFAIIFFFLLAVAALTSTISVLEVVVAYLKEELNFSRGKATLIGSVSISVLGVFATMSFGPLAEFQIFGQTIFGLLNYASANIMLTFGALLIVIFVGWRMRKIAFMEEVSNNGELVSIMFKIVFFIIRYIAPVAIGIIAVAALFIKGITG</sequence>
<evidence type="ECO:0000256" key="4">
    <source>
        <dbReference type="ARBA" id="ARBA00022989"/>
    </source>
</evidence>
<comment type="subcellular location">
    <subcellularLocation>
        <location evidence="1">Membrane</location>
        <topology evidence="1">Multi-pass membrane protein</topology>
    </subcellularLocation>
</comment>
<dbReference type="PANTHER" id="PTHR42948">
    <property type="entry name" value="TRANSPORTER"/>
    <property type="match status" value="1"/>
</dbReference>
<evidence type="ECO:0000256" key="5">
    <source>
        <dbReference type="ARBA" id="ARBA00023136"/>
    </source>
</evidence>
<feature type="transmembrane region" description="Helical" evidence="6">
    <location>
        <begin position="426"/>
        <end position="453"/>
    </location>
</feature>
<feature type="transmembrane region" description="Helical" evidence="6">
    <location>
        <begin position="148"/>
        <end position="166"/>
    </location>
</feature>
<dbReference type="InterPro" id="IPR037272">
    <property type="entry name" value="SNS_sf"/>
</dbReference>
<dbReference type="PANTHER" id="PTHR42948:SF1">
    <property type="entry name" value="TRANSPORTER"/>
    <property type="match status" value="1"/>
</dbReference>
<evidence type="ECO:0000256" key="2">
    <source>
        <dbReference type="ARBA" id="ARBA00022448"/>
    </source>
</evidence>
<accession>A0A1I0FNR2</accession>
<keyword evidence="4 6" id="KW-1133">Transmembrane helix</keyword>
<gene>
    <name evidence="7" type="ORF">SAMN05444285_11749</name>
</gene>
<evidence type="ECO:0000313" key="8">
    <source>
        <dbReference type="Proteomes" id="UP000181981"/>
    </source>
</evidence>
<feature type="transmembrane region" description="Helical" evidence="6">
    <location>
        <begin position="383"/>
        <end position="406"/>
    </location>
</feature>
<feature type="transmembrane region" description="Helical" evidence="6">
    <location>
        <begin position="45"/>
        <end position="69"/>
    </location>
</feature>
<protein>
    <submittedName>
        <fullName evidence="7">Neurotransmitter:Na+ symporter, NSS family</fullName>
    </submittedName>
</protein>
<feature type="transmembrane region" description="Helical" evidence="6">
    <location>
        <begin position="218"/>
        <end position="242"/>
    </location>
</feature>
<keyword evidence="5 6" id="KW-0472">Membrane</keyword>
<dbReference type="CDD" id="cd10336">
    <property type="entry name" value="SLC6sbd_Tyt1-Like"/>
    <property type="match status" value="1"/>
</dbReference>
<dbReference type="PROSITE" id="PS50267">
    <property type="entry name" value="NA_NEUROTRAN_SYMP_3"/>
    <property type="match status" value="1"/>
</dbReference>